<accession>M2PKG9</accession>
<keyword evidence="8" id="KW-1185">Reference proteome</keyword>
<evidence type="ECO:0000256" key="4">
    <source>
        <dbReference type="ARBA" id="ARBA00022917"/>
    </source>
</evidence>
<dbReference type="PANTHER" id="PTHR15239">
    <property type="entry name" value="NUCLEAR EXPORT MEDIATOR FACTOR NEMF"/>
    <property type="match status" value="1"/>
</dbReference>
<dbReference type="eggNOG" id="COG1293">
    <property type="taxonomic scope" value="Bacteria"/>
</dbReference>
<comment type="function">
    <text evidence="5">Key component of the ribosome quality control system (RQC), a ribosome-associated complex that mediates the extraction of incompletely synthesized nascent chains from stalled ribosomes and their subsequent degradation. RqcH recruits Ala-charged tRNA, and with RqcP directs the elongation of stalled nascent chains on 50S ribosomal subunits, leading to non-templated C-terminal alanine extensions (Ala tail). The Ala tail promotes nascent chain degradation. May add between 1 and at least 8 Ala residues. Binds to stalled 50S ribosomal subunits.</text>
</comment>
<gene>
    <name evidence="5" type="primary">rqcH</name>
    <name evidence="7" type="ORF">HMPREF9943_01472</name>
</gene>
<dbReference type="EMBL" id="AGEJ01000024">
    <property type="protein sequence ID" value="EMD16069.1"/>
    <property type="molecule type" value="Genomic_DNA"/>
</dbReference>
<keyword evidence="4 5" id="KW-0648">Protein biosynthesis</keyword>
<dbReference type="GO" id="GO:0043023">
    <property type="term" value="F:ribosomal large subunit binding"/>
    <property type="evidence" value="ECO:0007669"/>
    <property type="project" value="UniProtKB-UniRule"/>
</dbReference>
<dbReference type="Pfam" id="PF05670">
    <property type="entry name" value="NFACT-R_1"/>
    <property type="match status" value="1"/>
</dbReference>
<proteinExistence type="inferred from homology"/>
<comment type="similarity">
    <text evidence="5">Belongs to the NEMF family.</text>
</comment>
<protein>
    <recommendedName>
        <fullName evidence="5">Rqc2 homolog RqcH</fullName>
        <shortName evidence="5">RqcH</shortName>
    </recommendedName>
</protein>
<evidence type="ECO:0000256" key="1">
    <source>
        <dbReference type="ARBA" id="ARBA00022555"/>
    </source>
</evidence>
<name>M2PKG9_9FIRM</name>
<dbReference type="PANTHER" id="PTHR15239:SF6">
    <property type="entry name" value="RIBOSOME QUALITY CONTROL COMPLEX SUBUNIT NEMF"/>
    <property type="match status" value="1"/>
</dbReference>
<dbReference type="Pfam" id="PF05833">
    <property type="entry name" value="NFACT_N"/>
    <property type="match status" value="1"/>
</dbReference>
<keyword evidence="3 5" id="KW-0694">RNA-binding</keyword>
<keyword evidence="2 5" id="KW-0699">rRNA-binding</keyword>
<keyword evidence="5" id="KW-0175">Coiled coil</keyword>
<sequence length="544" mass="64070">MAFDGILLRQVTKQLKQLETGRISKIYLISQYELLIHIRSYNKNYKLIISIHPSYARIHLTSLSYPTPDFPNALTMHLRKHLEGSFIESIEQIELNRLIHCVIKGRNEFKDLRTYHIYIEIMGKHSNFILTDDKRKIIECLKRVSPSESRRILQPGIHYVLPPMIKKHNPYTEEYIVSDNLVQVYEGFSKELSQEVIYRMNQGISFKEIMNTLDNSQSLYITRTIHKDYYHIIPLTFLNCPYESYLLNEGLDIYYDDLDQKDRIKQQTNDLARYIKNEYTKNINKLNKLKKTLFDSENSDDYRIKGDLLYASLHLIQKGMKRITVENYYDNSLLTIDLDPKLDGKANANKYYNKYQKAKNSLKVLNKQIHLTEEEISYFDSLNTLISQADYYDALEIKEELEKLGYIHKKKKNTLKPKNKEPHYTSYQTKDNIIIYVGKNNIQNDYLTFKKAKRNDMWFHVKDMPGSHVIVHSENLDEYTIRLAAKIAAYYSKGRLSSSVPVNYTLIKTLKKPGGNKPGLVLLNQYKTIYIDPDNEFLKEVTKK</sequence>
<dbReference type="GO" id="GO:0019843">
    <property type="term" value="F:rRNA binding"/>
    <property type="evidence" value="ECO:0007669"/>
    <property type="project" value="UniProtKB-UniRule"/>
</dbReference>
<reference evidence="7 8" key="1">
    <citation type="submission" date="2013-02" db="EMBL/GenBank/DDBJ databases">
        <title>The Genome Sequence of Lactobacillus catenaformis F0143.</title>
        <authorList>
            <consortium name="The Broad Institute Genome Sequencing Platform"/>
            <person name="Earl A."/>
            <person name="Ward D."/>
            <person name="Feldgarden M."/>
            <person name="Gevers D."/>
            <person name="Izard J."/>
            <person name="Blanton J.M."/>
            <person name="Mathney J."/>
            <person name="Dewhirst F.E."/>
            <person name="Young S.K."/>
            <person name="Zeng Q."/>
            <person name="Gargeya S."/>
            <person name="Fitzgerald M."/>
            <person name="Haas B."/>
            <person name="Abouelleil A."/>
            <person name="Alvarado L."/>
            <person name="Arachchi H.M."/>
            <person name="Berlin A."/>
            <person name="Chapman S.B."/>
            <person name="Gearin G."/>
            <person name="Goldberg J."/>
            <person name="Griggs A."/>
            <person name="Gujja S."/>
            <person name="Hansen M."/>
            <person name="Heiman D."/>
            <person name="Howarth C."/>
            <person name="Larimer J."/>
            <person name="Lui A."/>
            <person name="MacDonald P.J.P."/>
            <person name="McCowen C."/>
            <person name="Montmayeur A."/>
            <person name="Murphy C."/>
            <person name="Neiman D."/>
            <person name="Pearson M."/>
            <person name="Priest M."/>
            <person name="Roberts A."/>
            <person name="Saif S."/>
            <person name="Shea T."/>
            <person name="Sisk P."/>
            <person name="Stolte C."/>
            <person name="Sykes S."/>
            <person name="Wortman J."/>
            <person name="Nusbaum C."/>
            <person name="Birren B."/>
        </authorList>
    </citation>
    <scope>NUCLEOTIDE SEQUENCE [LARGE SCALE GENOMIC DNA]</scope>
    <source>
        <strain evidence="7 8">OT 569</strain>
    </source>
</reference>
<dbReference type="RefSeq" id="WP_004803604.1">
    <property type="nucleotide sequence ID" value="NZ_KB446649.1"/>
</dbReference>
<dbReference type="GO" id="GO:0072344">
    <property type="term" value="P:rescue of stalled ribosome"/>
    <property type="evidence" value="ECO:0007669"/>
    <property type="project" value="UniProtKB-UniRule"/>
</dbReference>
<evidence type="ECO:0000313" key="7">
    <source>
        <dbReference type="EMBL" id="EMD16069.1"/>
    </source>
</evidence>
<dbReference type="InterPro" id="IPR051608">
    <property type="entry name" value="RQC_Subunit_NEMF"/>
</dbReference>
<dbReference type="Proteomes" id="UP000011758">
    <property type="component" value="Unassembled WGS sequence"/>
</dbReference>
<keyword evidence="1 5" id="KW-0820">tRNA-binding</keyword>
<dbReference type="InterPro" id="IPR043682">
    <property type="entry name" value="RqcH_bacterial"/>
</dbReference>
<dbReference type="GO" id="GO:0000049">
    <property type="term" value="F:tRNA binding"/>
    <property type="evidence" value="ECO:0007669"/>
    <property type="project" value="UniProtKB-UniRule"/>
</dbReference>
<dbReference type="PATRIC" id="fig|999415.3.peg.1499"/>
<comment type="subunit">
    <text evidence="5">Associates with stalled 50S ribosomal subunits. Binds to RqcP.</text>
</comment>
<dbReference type="STRING" id="999415.HMPREF9943_01472"/>
<feature type="coiled-coil region" evidence="5">
    <location>
        <begin position="348"/>
        <end position="375"/>
    </location>
</feature>
<evidence type="ECO:0000313" key="8">
    <source>
        <dbReference type="Proteomes" id="UP000011758"/>
    </source>
</evidence>
<comment type="caution">
    <text evidence="7">The sequence shown here is derived from an EMBL/GenBank/DDBJ whole genome shotgun (WGS) entry which is preliminary data.</text>
</comment>
<evidence type="ECO:0000256" key="3">
    <source>
        <dbReference type="ARBA" id="ARBA00022884"/>
    </source>
</evidence>
<organism evidence="7 8">
    <name type="scientific">Eggerthia catenaformis OT 569 = DSM 20559</name>
    <dbReference type="NCBI Taxonomy" id="999415"/>
    <lineage>
        <taxon>Bacteria</taxon>
        <taxon>Bacillati</taxon>
        <taxon>Bacillota</taxon>
        <taxon>Erysipelotrichia</taxon>
        <taxon>Erysipelotrichales</taxon>
        <taxon>Coprobacillaceae</taxon>
        <taxon>Eggerthia</taxon>
    </lineage>
</organism>
<evidence type="ECO:0000256" key="2">
    <source>
        <dbReference type="ARBA" id="ARBA00022730"/>
    </source>
</evidence>
<dbReference type="InterPro" id="IPR008532">
    <property type="entry name" value="NFACT_RNA-bd"/>
</dbReference>
<dbReference type="FunFam" id="2.30.310.10:FF:000004">
    <property type="entry name" value="Fibronectin-binding protein A"/>
    <property type="match status" value="1"/>
</dbReference>
<dbReference type="BioCyc" id="ECAT999415-HMP:GTTI-1516-MONOMER"/>
<dbReference type="HAMAP" id="MF_00844_B">
    <property type="entry name" value="RqcH_B"/>
    <property type="match status" value="1"/>
</dbReference>
<dbReference type="OrthoDB" id="9766163at2"/>
<dbReference type="Gene3D" id="2.30.310.10">
    <property type="entry name" value="ibrinogen binding protein from staphylococcus aureus domain"/>
    <property type="match status" value="1"/>
</dbReference>
<evidence type="ECO:0000259" key="6">
    <source>
        <dbReference type="Pfam" id="PF05670"/>
    </source>
</evidence>
<evidence type="ECO:0000256" key="5">
    <source>
        <dbReference type="HAMAP-Rule" id="MF_00844"/>
    </source>
</evidence>
<dbReference type="AlphaFoldDB" id="M2PKG9"/>
<feature type="domain" description="NFACT RNA-binding" evidence="6">
    <location>
        <begin position="426"/>
        <end position="515"/>
    </location>
</feature>
<dbReference type="GO" id="GO:1990112">
    <property type="term" value="C:RQC complex"/>
    <property type="evidence" value="ECO:0007669"/>
    <property type="project" value="TreeGrafter"/>
</dbReference>